<dbReference type="InterPro" id="IPR021393">
    <property type="entry name" value="DUF3034"/>
</dbReference>
<evidence type="ECO:0000256" key="1">
    <source>
        <dbReference type="SAM" id="MobiDB-lite"/>
    </source>
</evidence>
<feature type="region of interest" description="Disordered" evidence="1">
    <location>
        <begin position="60"/>
        <end position="132"/>
    </location>
</feature>
<dbReference type="OrthoDB" id="9126735at2"/>
<organism evidence="2 3">
    <name type="scientific">Sphaerotilus hippei</name>
    <dbReference type="NCBI Taxonomy" id="744406"/>
    <lineage>
        <taxon>Bacteria</taxon>
        <taxon>Pseudomonadati</taxon>
        <taxon>Pseudomonadota</taxon>
        <taxon>Betaproteobacteria</taxon>
        <taxon>Burkholderiales</taxon>
        <taxon>Sphaerotilaceae</taxon>
        <taxon>Sphaerotilus</taxon>
    </lineage>
</organism>
<feature type="compositionally biased region" description="Basic and acidic residues" evidence="1">
    <location>
        <begin position="82"/>
        <end position="92"/>
    </location>
</feature>
<name>A0A318H2N3_9BURK</name>
<protein>
    <submittedName>
        <fullName evidence="2">Uncharacterized protein</fullName>
    </submittedName>
</protein>
<evidence type="ECO:0000313" key="3">
    <source>
        <dbReference type="Proteomes" id="UP000247811"/>
    </source>
</evidence>
<evidence type="ECO:0000313" key="2">
    <source>
        <dbReference type="EMBL" id="PXW95826.1"/>
    </source>
</evidence>
<sequence>MQHLAHPAADPAVPRLRCAPGRRLVLALVLLSGLCTARAGEALDALIVRDPTGAGALAGGIEEPWEASLSPPRLGLDETGPDDPRRLHDTTARWRRLGNAAPRDDRWPQITLGSTSRRTRSPAAGAGPRSPRSTELYLAATKVWLGGVLGRHVVVDLALRHRPSDRFDLPGPGGGARPATRLLPEASVALLLHDDLAVGLEWRRRQDPLDAWREDSAADVFVAWWPNRQWSLSAASLHLGQIGDKPAQRGWYLSAQTRY</sequence>
<dbReference type="RefSeq" id="WP_110400776.1">
    <property type="nucleotide sequence ID" value="NZ_QJJS01000008.1"/>
</dbReference>
<dbReference type="AlphaFoldDB" id="A0A318H2N3"/>
<dbReference type="Proteomes" id="UP000247811">
    <property type="component" value="Unassembled WGS sequence"/>
</dbReference>
<proteinExistence type="predicted"/>
<accession>A0A318H2N3</accession>
<keyword evidence="3" id="KW-1185">Reference proteome</keyword>
<gene>
    <name evidence="2" type="ORF">C7444_10885</name>
</gene>
<reference evidence="2 3" key="1">
    <citation type="submission" date="2018-05" db="EMBL/GenBank/DDBJ databases">
        <title>Genomic Encyclopedia of Type Strains, Phase IV (KMG-IV): sequencing the most valuable type-strain genomes for metagenomic binning, comparative biology and taxonomic classification.</title>
        <authorList>
            <person name="Goeker M."/>
        </authorList>
    </citation>
    <scope>NUCLEOTIDE SEQUENCE [LARGE SCALE GENOMIC DNA]</scope>
    <source>
        <strain evidence="2 3">DSM 566</strain>
    </source>
</reference>
<dbReference type="Pfam" id="PF11231">
    <property type="entry name" value="DUF3034"/>
    <property type="match status" value="1"/>
</dbReference>
<dbReference type="EMBL" id="QJJS01000008">
    <property type="protein sequence ID" value="PXW95826.1"/>
    <property type="molecule type" value="Genomic_DNA"/>
</dbReference>
<comment type="caution">
    <text evidence="2">The sequence shown here is derived from an EMBL/GenBank/DDBJ whole genome shotgun (WGS) entry which is preliminary data.</text>
</comment>